<protein>
    <submittedName>
        <fullName evidence="3">Uncharacterized protein</fullName>
    </submittedName>
</protein>
<feature type="transmembrane region" description="Helical" evidence="2">
    <location>
        <begin position="589"/>
        <end position="610"/>
    </location>
</feature>
<evidence type="ECO:0000256" key="2">
    <source>
        <dbReference type="SAM" id="Phobius"/>
    </source>
</evidence>
<dbReference type="PANTHER" id="PTHR35394">
    <property type="entry name" value="DUF3176 DOMAIN-CONTAINING PROTEIN"/>
    <property type="match status" value="1"/>
</dbReference>
<feature type="region of interest" description="Disordered" evidence="1">
    <location>
        <begin position="1"/>
        <end position="33"/>
    </location>
</feature>
<reference evidence="3 4" key="1">
    <citation type="journal article" date="2016" name="Genome Biol. Evol.">
        <title>Divergent and convergent evolution of fungal pathogenicity.</title>
        <authorList>
            <person name="Shang Y."/>
            <person name="Xiao G."/>
            <person name="Zheng P."/>
            <person name="Cen K."/>
            <person name="Zhan S."/>
            <person name="Wang C."/>
        </authorList>
    </citation>
    <scope>NUCLEOTIDE SEQUENCE [LARGE SCALE GENOMIC DNA]</scope>
    <source>
        <strain evidence="3 4">RCEF 1005</strain>
    </source>
</reference>
<name>A0A168G4H8_CORDF</name>
<dbReference type="STRING" id="1081108.A0A168G4H8"/>
<evidence type="ECO:0000313" key="3">
    <source>
        <dbReference type="EMBL" id="OAA76014.1"/>
    </source>
</evidence>
<dbReference type="AlphaFoldDB" id="A0A168G4H8"/>
<keyword evidence="2" id="KW-0472">Membrane</keyword>
<keyword evidence="4" id="KW-1185">Reference proteome</keyword>
<dbReference type="OrthoDB" id="4866486at2759"/>
<dbReference type="InterPro" id="IPR021514">
    <property type="entry name" value="DUF3176"/>
</dbReference>
<accession>A0A168G4H8</accession>
<keyword evidence="2" id="KW-0812">Transmembrane</keyword>
<evidence type="ECO:0000256" key="1">
    <source>
        <dbReference type="SAM" id="MobiDB-lite"/>
    </source>
</evidence>
<dbReference type="EMBL" id="AZHF01000004">
    <property type="protein sequence ID" value="OAA76014.1"/>
    <property type="molecule type" value="Genomic_DNA"/>
</dbReference>
<comment type="caution">
    <text evidence="3">The sequence shown here is derived from an EMBL/GenBank/DDBJ whole genome shotgun (WGS) entry which is preliminary data.</text>
</comment>
<dbReference type="Proteomes" id="UP000076881">
    <property type="component" value="Unassembled WGS sequence"/>
</dbReference>
<keyword evidence="2" id="KW-1133">Transmembrane helix</keyword>
<sequence length="705" mass="77572">MEHRVPSSHPNHLESCSASCNDPASPPSLKSRVRINRKPVAPSHIIRLGDAKQNHAKQYIAISPTDTDDSGPGSGSKAQRKPGVLSLWKWESLSILASVMSFISIVVVLRVYQDHLLADWKVPIPINAVVAILSSLFKGSLALPVTEGISQLKWLWFSRQSRSLVDLDTYDKASRGPWGATVMLLKQFQRAGSMDLLASFGALLVLTALVVDPFSQATVAHKPCWREADQEAAIPRANNYNAFGRAYSPGGTFTLDAPMALAAYMGVLHPPANSSVSVPVTCSTRNCTFASDHGATFTTLGMCTLAWDISDEVKAGFGLSKWNYSIPYNASLLPGTLMDTNWIQVPITSFPASIKEHEGFNSIRDVQLIAFNFADPSCKKMSCSPWPEDLVVVAFIFSFIPCVQTFAASFTDGVYWEKKLDEQFLLSAEPDTNYSLALNGSLHGDGKWKLCTGTENKTDTNTVAWYNPSAERDMDSGEPPHVTWYPHECVYTMGWAAASALSQFIGPLKLFEQGRLETDEKDGLYGDVWLQRLWNNGHMSVDSVSKFAEGMALAISAQMRTNPSDNDSLRQQRGTAWKTETCITVKWKYLSFLATLLLLEMLFFFMVIVANHRSSWSAGWKSSTLAVAFQNVGSTFDCQDCARPSTELSEDLHEAAAHVQVAFTAVDGRWQLKRESGYGAEDHAYAARRRCSAGSSGHASQEPRV</sequence>
<evidence type="ECO:0000313" key="4">
    <source>
        <dbReference type="Proteomes" id="UP000076881"/>
    </source>
</evidence>
<organism evidence="3 4">
    <name type="scientific">Akanthomyces lecanii RCEF 1005</name>
    <dbReference type="NCBI Taxonomy" id="1081108"/>
    <lineage>
        <taxon>Eukaryota</taxon>
        <taxon>Fungi</taxon>
        <taxon>Dikarya</taxon>
        <taxon>Ascomycota</taxon>
        <taxon>Pezizomycotina</taxon>
        <taxon>Sordariomycetes</taxon>
        <taxon>Hypocreomycetidae</taxon>
        <taxon>Hypocreales</taxon>
        <taxon>Cordycipitaceae</taxon>
        <taxon>Akanthomyces</taxon>
        <taxon>Cordyceps confragosa</taxon>
    </lineage>
</organism>
<gene>
    <name evidence="3" type="ORF">LEL_05698</name>
</gene>
<proteinExistence type="predicted"/>
<dbReference type="Pfam" id="PF11374">
    <property type="entry name" value="DUF3176"/>
    <property type="match status" value="1"/>
</dbReference>
<dbReference type="PANTHER" id="PTHR35394:SF5">
    <property type="entry name" value="DUF3176 DOMAIN-CONTAINING PROTEIN"/>
    <property type="match status" value="1"/>
</dbReference>
<feature type="compositionally biased region" description="Polar residues" evidence="1">
    <location>
        <begin position="8"/>
        <end position="22"/>
    </location>
</feature>